<keyword evidence="3" id="KW-0479">Metal-binding</keyword>
<evidence type="ECO:0000256" key="4">
    <source>
        <dbReference type="ARBA" id="ARBA00022833"/>
    </source>
</evidence>
<keyword evidence="5" id="KW-0236">DNA replication inhibitor</keyword>
<evidence type="ECO:0000313" key="7">
    <source>
        <dbReference type="EMBL" id="KAA9237824.1"/>
    </source>
</evidence>
<evidence type="ECO:0000256" key="6">
    <source>
        <dbReference type="SAM" id="MobiDB-lite"/>
    </source>
</evidence>
<dbReference type="AlphaFoldDB" id="A0A0X8FFD1"/>
<accession>A0A0X8FFD1</accession>
<evidence type="ECO:0000313" key="8">
    <source>
        <dbReference type="Proteomes" id="UP000326476"/>
    </source>
</evidence>
<dbReference type="Proteomes" id="UP000326476">
    <property type="component" value="Unassembled WGS sequence"/>
</dbReference>
<organism evidence="7 8">
    <name type="scientific">Aerococcus tenax</name>
    <dbReference type="NCBI Taxonomy" id="3078812"/>
    <lineage>
        <taxon>Bacteria</taxon>
        <taxon>Bacillati</taxon>
        <taxon>Bacillota</taxon>
        <taxon>Bacilli</taxon>
        <taxon>Lactobacillales</taxon>
        <taxon>Aerococcaceae</taxon>
        <taxon>Aerococcus</taxon>
    </lineage>
</organism>
<dbReference type="Pfam" id="PF06156">
    <property type="entry name" value="YabA"/>
    <property type="match status" value="1"/>
</dbReference>
<protein>
    <submittedName>
        <fullName evidence="7">DNA replication initiation control protein YabA</fullName>
    </submittedName>
</protein>
<sequence length="121" mass="14219">METRDIVTRLNTLSEQLGQMQTELETIIDEWGKELIKNQDLQMENHYLRERVNQLLANDQPEEKEAAPEEKDGQRSPALQNLLNIYEDGFHICNISYGQRRENAEQCMFCLDILYGMEGKR</sequence>
<dbReference type="GO" id="GO:0008156">
    <property type="term" value="P:negative regulation of DNA replication"/>
    <property type="evidence" value="ECO:0007669"/>
    <property type="project" value="UniProtKB-KW"/>
</dbReference>
<dbReference type="RefSeq" id="WP_060778731.1">
    <property type="nucleotide sequence ID" value="NZ_CAJHMV010000007.1"/>
</dbReference>
<dbReference type="GO" id="GO:0046872">
    <property type="term" value="F:metal ion binding"/>
    <property type="evidence" value="ECO:0007669"/>
    <property type="project" value="UniProtKB-KW"/>
</dbReference>
<evidence type="ECO:0000256" key="2">
    <source>
        <dbReference type="ARBA" id="ARBA00022705"/>
    </source>
</evidence>
<reference evidence="8" key="1">
    <citation type="submission" date="2019-09" db="EMBL/GenBank/DDBJ databases">
        <title>Draft genome sequence assemblies of isolates from the urinary tract.</title>
        <authorList>
            <person name="Mores C.R."/>
            <person name="Putonti C."/>
            <person name="Wolfe A.J."/>
        </authorList>
    </citation>
    <scope>NUCLEOTIDE SEQUENCE [LARGE SCALE GENOMIC DNA]</scope>
    <source>
        <strain evidence="8">UMB8614</strain>
    </source>
</reference>
<name>A0A0X8FFD1_9LACT</name>
<gene>
    <name evidence="7" type="ORF">F6I34_09275</name>
</gene>
<feature type="compositionally biased region" description="Basic and acidic residues" evidence="6">
    <location>
        <begin position="61"/>
        <end position="74"/>
    </location>
</feature>
<dbReference type="KEGG" id="aun:AWM73_07310"/>
<keyword evidence="1" id="KW-0963">Cytoplasm</keyword>
<keyword evidence="2" id="KW-0235">DNA replication</keyword>
<evidence type="ECO:0000256" key="1">
    <source>
        <dbReference type="ARBA" id="ARBA00022490"/>
    </source>
</evidence>
<dbReference type="GeneID" id="86858198"/>
<keyword evidence="4" id="KW-0862">Zinc</keyword>
<dbReference type="PIRSF" id="PIRSF021439">
    <property type="entry name" value="DUF972"/>
    <property type="match status" value="1"/>
</dbReference>
<comment type="caution">
    <text evidence="7">The sequence shown here is derived from an EMBL/GenBank/DDBJ whole genome shotgun (WGS) entry which is preliminary data.</text>
</comment>
<evidence type="ECO:0000256" key="3">
    <source>
        <dbReference type="ARBA" id="ARBA00022723"/>
    </source>
</evidence>
<evidence type="ECO:0000256" key="5">
    <source>
        <dbReference type="ARBA" id="ARBA00022880"/>
    </source>
</evidence>
<dbReference type="OrthoDB" id="2112130at2"/>
<dbReference type="InterPro" id="IPR010377">
    <property type="entry name" value="YabA"/>
</dbReference>
<proteinExistence type="predicted"/>
<feature type="region of interest" description="Disordered" evidence="6">
    <location>
        <begin position="57"/>
        <end position="78"/>
    </location>
</feature>
<dbReference type="EMBL" id="VYVN01000036">
    <property type="protein sequence ID" value="KAA9237824.1"/>
    <property type="molecule type" value="Genomic_DNA"/>
</dbReference>
<keyword evidence="8" id="KW-1185">Reference proteome</keyword>
<dbReference type="GO" id="GO:0006260">
    <property type="term" value="P:DNA replication"/>
    <property type="evidence" value="ECO:0007669"/>
    <property type="project" value="UniProtKB-KW"/>
</dbReference>